<comment type="caution">
    <text evidence="3">The sequence shown here is derived from an EMBL/GenBank/DDBJ whole genome shotgun (WGS) entry which is preliminary data.</text>
</comment>
<evidence type="ECO:0000313" key="4">
    <source>
        <dbReference type="Proteomes" id="UP000612746"/>
    </source>
</evidence>
<dbReference type="PANTHER" id="PTHR36485">
    <property type="entry name" value="OS01G0939000 PROTEIN"/>
    <property type="match status" value="1"/>
</dbReference>
<gene>
    <name evidence="3" type="ORF">INT44_006142</name>
</gene>
<protein>
    <submittedName>
        <fullName evidence="3">Uncharacterized protein</fullName>
    </submittedName>
</protein>
<accession>A0A8H7PS67</accession>
<keyword evidence="2" id="KW-0812">Transmembrane</keyword>
<dbReference type="InterPro" id="IPR029164">
    <property type="entry name" value="PIG-Y"/>
</dbReference>
<dbReference type="EMBL" id="JAEPRA010000010">
    <property type="protein sequence ID" value="KAG2179297.1"/>
    <property type="molecule type" value="Genomic_DNA"/>
</dbReference>
<keyword evidence="2" id="KW-0472">Membrane</keyword>
<proteinExistence type="predicted"/>
<name>A0A8H7PS67_9FUNG</name>
<dbReference type="OrthoDB" id="2157498at2759"/>
<keyword evidence="2" id="KW-1133">Transmembrane helix</keyword>
<sequence length="135" mass="15623">MDSPQITLSPIEEAPSSPLLSEPTRRRKNKDRPTHRPQLSIPQPIYTRRMTVHMPETAPDSTYLWGYALLAGTFTAFVVTVYATVGTYFVPYTGIWILDAIKDDDYYCLLIPITSIVSIYFIVWNWMGMKFFRHN</sequence>
<organism evidence="3 4">
    <name type="scientific">Umbelopsis vinacea</name>
    <dbReference type="NCBI Taxonomy" id="44442"/>
    <lineage>
        <taxon>Eukaryota</taxon>
        <taxon>Fungi</taxon>
        <taxon>Fungi incertae sedis</taxon>
        <taxon>Mucoromycota</taxon>
        <taxon>Mucoromycotina</taxon>
        <taxon>Umbelopsidomycetes</taxon>
        <taxon>Umbelopsidales</taxon>
        <taxon>Umbelopsidaceae</taxon>
        <taxon>Umbelopsis</taxon>
    </lineage>
</organism>
<evidence type="ECO:0000313" key="3">
    <source>
        <dbReference type="EMBL" id="KAG2179297.1"/>
    </source>
</evidence>
<dbReference type="Pfam" id="PF15159">
    <property type="entry name" value="PIG-Y"/>
    <property type="match status" value="1"/>
</dbReference>
<feature type="compositionally biased region" description="Basic residues" evidence="1">
    <location>
        <begin position="25"/>
        <end position="35"/>
    </location>
</feature>
<dbReference type="AlphaFoldDB" id="A0A8H7PS67"/>
<feature type="transmembrane region" description="Helical" evidence="2">
    <location>
        <begin position="106"/>
        <end position="127"/>
    </location>
</feature>
<evidence type="ECO:0000256" key="2">
    <source>
        <dbReference type="SAM" id="Phobius"/>
    </source>
</evidence>
<dbReference type="PANTHER" id="PTHR36485:SF1">
    <property type="entry name" value="TRANSMEMBRANE PROTEIN"/>
    <property type="match status" value="1"/>
</dbReference>
<keyword evidence="4" id="KW-1185">Reference proteome</keyword>
<reference evidence="3" key="1">
    <citation type="submission" date="2020-12" db="EMBL/GenBank/DDBJ databases">
        <title>Metabolic potential, ecology and presence of endohyphal bacteria is reflected in genomic diversity of Mucoromycotina.</title>
        <authorList>
            <person name="Muszewska A."/>
            <person name="Okrasinska A."/>
            <person name="Steczkiewicz K."/>
            <person name="Drgas O."/>
            <person name="Orlowska M."/>
            <person name="Perlinska-Lenart U."/>
            <person name="Aleksandrzak-Piekarczyk T."/>
            <person name="Szatraj K."/>
            <person name="Zielenkiewicz U."/>
            <person name="Pilsyk S."/>
            <person name="Malc E."/>
            <person name="Mieczkowski P."/>
            <person name="Kruszewska J.S."/>
            <person name="Biernat P."/>
            <person name="Pawlowska J."/>
        </authorList>
    </citation>
    <scope>NUCLEOTIDE SEQUENCE</scope>
    <source>
        <strain evidence="3">WA0000051536</strain>
    </source>
</reference>
<dbReference type="Proteomes" id="UP000612746">
    <property type="component" value="Unassembled WGS sequence"/>
</dbReference>
<feature type="transmembrane region" description="Helical" evidence="2">
    <location>
        <begin position="64"/>
        <end position="85"/>
    </location>
</feature>
<evidence type="ECO:0000256" key="1">
    <source>
        <dbReference type="SAM" id="MobiDB-lite"/>
    </source>
</evidence>
<feature type="region of interest" description="Disordered" evidence="1">
    <location>
        <begin position="1"/>
        <end position="40"/>
    </location>
</feature>